<feature type="transmembrane region" description="Helical" evidence="6">
    <location>
        <begin position="205"/>
        <end position="227"/>
    </location>
</feature>
<feature type="transmembrane region" description="Helical" evidence="6">
    <location>
        <begin position="74"/>
        <end position="92"/>
    </location>
</feature>
<feature type="transmembrane region" description="Helical" evidence="6">
    <location>
        <begin position="288"/>
        <end position="310"/>
    </location>
</feature>
<sequence>MKELRENKNPFTINGYLGRKWYFILGIIIAAINFILQFTLCRSIFTEIMQLTHAEKGYCIYKILTSGFISKGEAISYAILLSVGIILSFINNKKRITDVLGKETHSYLIAGILALLTVSLMFLNSNSALFNLLYVLILPASCILLLLPGKLMIAPYEEPMETDACGNIETKKAVSFWKRLLAYFIDASCILAPISLFALKINPDLISKIGDFSILTGLAIFVLYFGIMNSEICKGQTLAKSVLGIKVVDEANNYLPLNKSILRAFVLAVCVMMPAAISHLLAVKDLSTFMKIIYVLVITAGTIFYLLFLFNFKTRQTLHDLTVKSYVVTTRCQAPLKDNKINATPVVFAVLIAVMCGMFTSLGLIGLSRMTMPAELISNTEKELNIKITKNSSVTSYKTGKSTLTVFIPVKDINDEQLAKKVSEYLKNKTDENTETINVLLYKFASFGNATLLKKRVYTQTAE</sequence>
<evidence type="ECO:0000256" key="2">
    <source>
        <dbReference type="ARBA" id="ARBA00022475"/>
    </source>
</evidence>
<evidence type="ECO:0000256" key="6">
    <source>
        <dbReference type="SAM" id="Phobius"/>
    </source>
</evidence>
<evidence type="ECO:0000313" key="9">
    <source>
        <dbReference type="Proteomes" id="UP000824139"/>
    </source>
</evidence>
<dbReference type="PANTHER" id="PTHR36115">
    <property type="entry name" value="PROLINE-RICH ANTIGEN HOMOLOG-RELATED"/>
    <property type="match status" value="1"/>
</dbReference>
<dbReference type="InterPro" id="IPR051791">
    <property type="entry name" value="Pra-immunoreactive"/>
</dbReference>
<evidence type="ECO:0000313" key="8">
    <source>
        <dbReference type="EMBL" id="HIS83189.1"/>
    </source>
</evidence>
<accession>A0A9D1FW44</accession>
<feature type="transmembrane region" description="Helical" evidence="6">
    <location>
        <begin position="180"/>
        <end position="199"/>
    </location>
</feature>
<reference evidence="8" key="2">
    <citation type="journal article" date="2021" name="PeerJ">
        <title>Extensive microbial diversity within the chicken gut microbiome revealed by metagenomics and culture.</title>
        <authorList>
            <person name="Gilroy R."/>
            <person name="Ravi A."/>
            <person name="Getino M."/>
            <person name="Pursley I."/>
            <person name="Horton D.L."/>
            <person name="Alikhan N.F."/>
            <person name="Baker D."/>
            <person name="Gharbi K."/>
            <person name="Hall N."/>
            <person name="Watson M."/>
            <person name="Adriaenssens E.M."/>
            <person name="Foster-Nyarko E."/>
            <person name="Jarju S."/>
            <person name="Secka A."/>
            <person name="Antonio M."/>
            <person name="Oren A."/>
            <person name="Chaudhuri R.R."/>
            <person name="La Ragione R."/>
            <person name="Hildebrand F."/>
            <person name="Pallen M.J."/>
        </authorList>
    </citation>
    <scope>NUCLEOTIDE SEQUENCE</scope>
    <source>
        <strain evidence="8">CHK152-2994</strain>
    </source>
</reference>
<comment type="caution">
    <text evidence="8">The sequence shown here is derived from an EMBL/GenBank/DDBJ whole genome shotgun (WGS) entry which is preliminary data.</text>
</comment>
<evidence type="ECO:0000259" key="7">
    <source>
        <dbReference type="Pfam" id="PF06271"/>
    </source>
</evidence>
<dbReference type="Proteomes" id="UP000824139">
    <property type="component" value="Unassembled WGS sequence"/>
</dbReference>
<name>A0A9D1FW44_9BACT</name>
<dbReference type="GO" id="GO:0005886">
    <property type="term" value="C:plasma membrane"/>
    <property type="evidence" value="ECO:0007669"/>
    <property type="project" value="UniProtKB-SubCell"/>
</dbReference>
<feature type="transmembrane region" description="Helical" evidence="6">
    <location>
        <begin position="129"/>
        <end position="147"/>
    </location>
</feature>
<dbReference type="InterPro" id="IPR010432">
    <property type="entry name" value="RDD"/>
</dbReference>
<feature type="domain" description="RDD" evidence="7">
    <location>
        <begin position="175"/>
        <end position="322"/>
    </location>
</feature>
<evidence type="ECO:0000256" key="1">
    <source>
        <dbReference type="ARBA" id="ARBA00004651"/>
    </source>
</evidence>
<feature type="transmembrane region" description="Helical" evidence="6">
    <location>
        <begin position="346"/>
        <end position="367"/>
    </location>
</feature>
<keyword evidence="2" id="KW-1003">Cell membrane</keyword>
<protein>
    <submittedName>
        <fullName evidence="8">RDD family protein</fullName>
    </submittedName>
</protein>
<evidence type="ECO:0000256" key="3">
    <source>
        <dbReference type="ARBA" id="ARBA00022692"/>
    </source>
</evidence>
<dbReference type="EMBL" id="DVJO01000136">
    <property type="protein sequence ID" value="HIS83189.1"/>
    <property type="molecule type" value="Genomic_DNA"/>
</dbReference>
<keyword evidence="5 6" id="KW-0472">Membrane</keyword>
<evidence type="ECO:0000256" key="5">
    <source>
        <dbReference type="ARBA" id="ARBA00023136"/>
    </source>
</evidence>
<evidence type="ECO:0000256" key="4">
    <source>
        <dbReference type="ARBA" id="ARBA00022989"/>
    </source>
</evidence>
<comment type="subcellular location">
    <subcellularLocation>
        <location evidence="1">Cell membrane</location>
        <topology evidence="1">Multi-pass membrane protein</topology>
    </subcellularLocation>
</comment>
<organism evidence="8 9">
    <name type="scientific">Candidatus Scatenecus faecavium</name>
    <dbReference type="NCBI Taxonomy" id="2840915"/>
    <lineage>
        <taxon>Bacteria</taxon>
        <taxon>Candidatus Scatenecus</taxon>
    </lineage>
</organism>
<reference evidence="8" key="1">
    <citation type="submission" date="2020-10" db="EMBL/GenBank/DDBJ databases">
        <authorList>
            <person name="Gilroy R."/>
        </authorList>
    </citation>
    <scope>NUCLEOTIDE SEQUENCE</scope>
    <source>
        <strain evidence="8">CHK152-2994</strain>
    </source>
</reference>
<dbReference type="Pfam" id="PF06271">
    <property type="entry name" value="RDD"/>
    <property type="match status" value="1"/>
</dbReference>
<feature type="transmembrane region" description="Helical" evidence="6">
    <location>
        <begin position="21"/>
        <end position="45"/>
    </location>
</feature>
<gene>
    <name evidence="8" type="ORF">IAD41_06260</name>
</gene>
<keyword evidence="3 6" id="KW-0812">Transmembrane</keyword>
<feature type="transmembrane region" description="Helical" evidence="6">
    <location>
        <begin position="261"/>
        <end position="282"/>
    </location>
</feature>
<feature type="transmembrane region" description="Helical" evidence="6">
    <location>
        <begin position="104"/>
        <end position="123"/>
    </location>
</feature>
<dbReference type="PANTHER" id="PTHR36115:SF9">
    <property type="entry name" value="LMO1584 PROTEIN"/>
    <property type="match status" value="1"/>
</dbReference>
<proteinExistence type="predicted"/>
<keyword evidence="4 6" id="KW-1133">Transmembrane helix</keyword>
<dbReference type="AlphaFoldDB" id="A0A9D1FW44"/>